<keyword evidence="1" id="KW-0175">Coiled coil</keyword>
<evidence type="ECO:0000256" key="1">
    <source>
        <dbReference type="SAM" id="Coils"/>
    </source>
</evidence>
<feature type="domain" description="Multidrug resistance protein MdtA-like barrel-sandwich hybrid" evidence="3">
    <location>
        <begin position="87"/>
        <end position="280"/>
    </location>
</feature>
<feature type="domain" description="p-hydroxybenzoic acid efflux pump subunit AaeA-like beta-barrel" evidence="4">
    <location>
        <begin position="285"/>
        <end position="374"/>
    </location>
</feature>
<dbReference type="Gene3D" id="2.40.50.100">
    <property type="match status" value="1"/>
</dbReference>
<dbReference type="PANTHER" id="PTHR30386:SF24">
    <property type="entry name" value="MULTIDRUG RESISTANCE EFFLUX PUMP"/>
    <property type="match status" value="1"/>
</dbReference>
<dbReference type="AlphaFoldDB" id="A0A1M6Z4M7"/>
<dbReference type="Pfam" id="PF25917">
    <property type="entry name" value="BSH_RND"/>
    <property type="match status" value="1"/>
</dbReference>
<dbReference type="InterPro" id="IPR058625">
    <property type="entry name" value="MdtA-like_BSH"/>
</dbReference>
<evidence type="ECO:0000313" key="6">
    <source>
        <dbReference type="Proteomes" id="UP000183208"/>
    </source>
</evidence>
<name>A0A1M6Z4M7_9BRAD</name>
<gene>
    <name evidence="5" type="ORF">SAMN05444171_3467</name>
</gene>
<feature type="coiled-coil region" evidence="1">
    <location>
        <begin position="124"/>
        <end position="177"/>
    </location>
</feature>
<dbReference type="InterPro" id="IPR050739">
    <property type="entry name" value="MFP"/>
</dbReference>
<dbReference type="Pfam" id="PF25963">
    <property type="entry name" value="Beta-barrel_AAEA"/>
    <property type="match status" value="1"/>
</dbReference>
<feature type="transmembrane region" description="Helical" evidence="2">
    <location>
        <begin position="42"/>
        <end position="63"/>
    </location>
</feature>
<keyword evidence="2" id="KW-0472">Membrane</keyword>
<dbReference type="EMBL" id="FNTI01000001">
    <property type="protein sequence ID" value="SED21325.1"/>
    <property type="molecule type" value="Genomic_DNA"/>
</dbReference>
<evidence type="ECO:0000313" key="5">
    <source>
        <dbReference type="EMBL" id="SED21325.1"/>
    </source>
</evidence>
<dbReference type="Gene3D" id="1.10.287.470">
    <property type="entry name" value="Helix hairpin bin"/>
    <property type="match status" value="1"/>
</dbReference>
<dbReference type="SUPFAM" id="SSF111369">
    <property type="entry name" value="HlyD-like secretion proteins"/>
    <property type="match status" value="2"/>
</dbReference>
<dbReference type="OrthoDB" id="9811754at2"/>
<accession>A0A1M6Z4M7</accession>
<dbReference type="Proteomes" id="UP000183208">
    <property type="component" value="Unassembled WGS sequence"/>
</dbReference>
<evidence type="ECO:0000259" key="4">
    <source>
        <dbReference type="Pfam" id="PF25963"/>
    </source>
</evidence>
<proteinExistence type="predicted"/>
<dbReference type="GO" id="GO:0055085">
    <property type="term" value="P:transmembrane transport"/>
    <property type="evidence" value="ECO:0007669"/>
    <property type="project" value="InterPro"/>
</dbReference>
<keyword evidence="2" id="KW-0812">Transmembrane</keyword>
<evidence type="ECO:0000256" key="2">
    <source>
        <dbReference type="SAM" id="Phobius"/>
    </source>
</evidence>
<dbReference type="Gene3D" id="2.40.30.170">
    <property type="match status" value="1"/>
</dbReference>
<dbReference type="InterPro" id="IPR058634">
    <property type="entry name" value="AaeA-lik-b-barrel"/>
</dbReference>
<reference evidence="5 6" key="1">
    <citation type="submission" date="2016-10" db="EMBL/GenBank/DDBJ databases">
        <authorList>
            <person name="de Groot N.N."/>
        </authorList>
    </citation>
    <scope>NUCLEOTIDE SEQUENCE [LARGE SCALE GENOMIC DNA]</scope>
    <source>
        <strain evidence="5 6">GAS522</strain>
    </source>
</reference>
<evidence type="ECO:0000259" key="3">
    <source>
        <dbReference type="Pfam" id="PF25917"/>
    </source>
</evidence>
<dbReference type="PANTHER" id="PTHR30386">
    <property type="entry name" value="MEMBRANE FUSION SUBUNIT OF EMRAB-TOLC MULTIDRUG EFFLUX PUMP"/>
    <property type="match status" value="1"/>
</dbReference>
<organism evidence="5 6">
    <name type="scientific">Bradyrhizobium lablabi</name>
    <dbReference type="NCBI Taxonomy" id="722472"/>
    <lineage>
        <taxon>Bacteria</taxon>
        <taxon>Pseudomonadati</taxon>
        <taxon>Pseudomonadota</taxon>
        <taxon>Alphaproteobacteria</taxon>
        <taxon>Hyphomicrobiales</taxon>
        <taxon>Nitrobacteraceae</taxon>
        <taxon>Bradyrhizobium</taxon>
    </lineage>
</organism>
<protein>
    <submittedName>
        <fullName evidence="5">Membrane fusion protein, multidrug efflux system</fullName>
    </submittedName>
</protein>
<keyword evidence="2" id="KW-1133">Transmembrane helix</keyword>
<sequence length="388" mass="41130">MSQQDQTSPAPSAPAATAPSQTAAAVAAARAAALQRGAWSRFAIPLFAVLVAFLFIALATLRWDAWVGNATTQTTNDAYVRAEMTRLSSRVAGEVLTVAANDFQRVKAGDLLIQIDPADYQAQVAQADAAVAAAQAALDNLSNQVELQYATIAQAEAAQVSAAAEEVQARQEQERQQSLSQTEAGTRQKFEQATAAYAKAQADVRASRAVIAAQKHQMEVLAGTKKQRAADVLGAQAALSAARLKLGYTKIVAPFDGVVGERQVQPGDYVNIGSSLINVVPLPNVYVIANYKETQLTRVKPGQPVDITVDSFPDEKLHGRVERVSPASGSQFALLPPDNATGNFTKVVQRVPVRIILDKNQPLLERLLPGMSVVTNIHTGDAGTDGGK</sequence>